<dbReference type="AlphaFoldDB" id="A0A3S9HFR9"/>
<gene>
    <name evidence="7" type="ORF">EJN92_02265</name>
</gene>
<dbReference type="Pfam" id="PF07940">
    <property type="entry name" value="Hepar_II_III_C"/>
    <property type="match status" value="1"/>
</dbReference>
<dbReference type="InterPro" id="IPR012480">
    <property type="entry name" value="Hepar_II_III_C"/>
</dbReference>
<evidence type="ECO:0000256" key="3">
    <source>
        <dbReference type="ARBA" id="ARBA00022764"/>
    </source>
</evidence>
<keyword evidence="2" id="KW-0732">Signal</keyword>
<proteinExistence type="predicted"/>
<feature type="domain" description="Heparinase II/III-like C-terminal" evidence="5">
    <location>
        <begin position="454"/>
        <end position="649"/>
    </location>
</feature>
<evidence type="ECO:0000256" key="2">
    <source>
        <dbReference type="ARBA" id="ARBA00022729"/>
    </source>
</evidence>
<evidence type="ECO:0000256" key="4">
    <source>
        <dbReference type="ARBA" id="ARBA00023239"/>
    </source>
</evidence>
<feature type="domain" description="Heparinase II N-terminal" evidence="6">
    <location>
        <begin position="197"/>
        <end position="435"/>
    </location>
</feature>
<reference evidence="7 8" key="1">
    <citation type="journal article" date="2011" name="Int. J. Syst. Evol. Microbiol.">
        <title>Description of Undibacterium oligocarboniphilum sp. nov., isolated from purified water, and Undibacterium pigrum strain CCUG 49012 as the type strain of Undibacterium parvum sp. nov., and emended descriptions of the genus Undibacterium and the species Undibacterium pigrum.</title>
        <authorList>
            <person name="Eder W."/>
            <person name="Wanner G."/>
            <person name="Ludwig W."/>
            <person name="Busse H.J."/>
            <person name="Ziemke-Kageler F."/>
            <person name="Lang E."/>
        </authorList>
    </citation>
    <scope>NUCLEOTIDE SEQUENCE [LARGE SCALE GENOMIC DNA]</scope>
    <source>
        <strain evidence="7 8">DSM 23061</strain>
    </source>
</reference>
<dbReference type="PANTHER" id="PTHR39210:SF1">
    <property type="entry name" value="HEPARIN-SULFATE LYASE"/>
    <property type="match status" value="1"/>
</dbReference>
<sequence>MNLLPLPCAFFYKFDKFNFAGFGLYQRMVIEFADTNHIGKGFEEKKFKSSIGSYWRICSEYLMSKNLSLLSFVRVLISIFFLGSGFPAHATQVAVFAKFEWAQAKLKAKKLPHPRSFPVGDETSRVFNTLLQGERRVGFAALSQRVDLNLASSSLSSLPKAITDARTPDQIAQLPVVIKNFTYKEVRSSQDAGFVALVSGNERYRKDAMARMLALAALDPAGETGVVREDLSAMLVARTLALGLDWFYTYWTPLERKQLLQAISVRMEDFSAKLIHGPRAIEKFPLDSHNNEVLGALAEISVLLLGEIALADKWFDEFTPLYAKILTPFGGDDGGYANGTAYGGWDVGEFSLRHWDTLKRVIGLDLTQKTWAKNFGRFLVYFVPPGTPVGLFGNAAEVAMPETWARYAKAYSYRVDAPLYRWYARQWFQEDPTQLELLTAPVPAGGDVSYPVGTANSAVFQSIGWAALHSDLQDRARTSFYFKSSPYGSVSHSHADQNSFVLNVAGRQLLIDSGYYDYYGSKHHYGWSTHTLAHNAITFDGGQGQENLEKPWGDASAKGDILQFSTSEDVDMVLGDASAAYHGKLKQASRGIVYLRPNMFVIFDKVVSALPHYWEWNLHALNRFDDSDTKNLIVRNADKSACINFYSSAPVKFKQTDSFTVPPLRTSSERRPDQWHGQYKTNNQISDFWSITVIRVDCSAVSVRADFNAANAKIKIGSREFEFDGQTLVKRK</sequence>
<name>A0A3S9HFR9_9BURK</name>
<dbReference type="OrthoDB" id="9772435at2"/>
<accession>A0A3S9HFR9</accession>
<comment type="subcellular location">
    <subcellularLocation>
        <location evidence="1">Periplasm</location>
    </subcellularLocation>
</comment>
<keyword evidence="8" id="KW-1185">Reference proteome</keyword>
<dbReference type="Pfam" id="PF16332">
    <property type="entry name" value="DUF4962"/>
    <property type="match status" value="1"/>
</dbReference>
<evidence type="ECO:0000313" key="8">
    <source>
        <dbReference type="Proteomes" id="UP000275663"/>
    </source>
</evidence>
<organism evidence="7 8">
    <name type="scientific">Undibacterium parvum</name>
    <dbReference type="NCBI Taxonomy" id="401471"/>
    <lineage>
        <taxon>Bacteria</taxon>
        <taxon>Pseudomonadati</taxon>
        <taxon>Pseudomonadota</taxon>
        <taxon>Betaproteobacteria</taxon>
        <taxon>Burkholderiales</taxon>
        <taxon>Oxalobacteraceae</taxon>
        <taxon>Undibacterium</taxon>
    </lineage>
</organism>
<dbReference type="GO" id="GO:0042597">
    <property type="term" value="C:periplasmic space"/>
    <property type="evidence" value="ECO:0007669"/>
    <property type="project" value="UniProtKB-SubCell"/>
</dbReference>
<dbReference type="InterPro" id="IPR008929">
    <property type="entry name" value="Chondroitin_lyas"/>
</dbReference>
<dbReference type="EMBL" id="CP034464">
    <property type="protein sequence ID" value="AZP10942.1"/>
    <property type="molecule type" value="Genomic_DNA"/>
</dbReference>
<dbReference type="Gene3D" id="1.50.10.100">
    <property type="entry name" value="Chondroitin AC/alginate lyase"/>
    <property type="match status" value="1"/>
</dbReference>
<keyword evidence="4" id="KW-0456">Lyase</keyword>
<dbReference type="KEGG" id="upv:EJN92_02265"/>
<protein>
    <submittedName>
        <fullName evidence="7">DUF4962 domain-containing protein</fullName>
    </submittedName>
</protein>
<dbReference type="SUPFAM" id="SSF48230">
    <property type="entry name" value="Chondroitin AC/alginate lyase"/>
    <property type="match status" value="1"/>
</dbReference>
<evidence type="ECO:0000256" key="1">
    <source>
        <dbReference type="ARBA" id="ARBA00004418"/>
    </source>
</evidence>
<dbReference type="InterPro" id="IPR032518">
    <property type="entry name" value="HepII_N"/>
</dbReference>
<dbReference type="Gene3D" id="2.70.98.70">
    <property type="match status" value="1"/>
</dbReference>
<evidence type="ECO:0000259" key="6">
    <source>
        <dbReference type="Pfam" id="PF16332"/>
    </source>
</evidence>
<keyword evidence="3" id="KW-0574">Periplasm</keyword>
<evidence type="ECO:0000259" key="5">
    <source>
        <dbReference type="Pfam" id="PF07940"/>
    </source>
</evidence>
<dbReference type="PANTHER" id="PTHR39210">
    <property type="entry name" value="HEPARIN-SULFATE LYASE"/>
    <property type="match status" value="1"/>
</dbReference>
<dbReference type="Proteomes" id="UP000275663">
    <property type="component" value="Chromosome"/>
</dbReference>
<dbReference type="GO" id="GO:0016829">
    <property type="term" value="F:lyase activity"/>
    <property type="evidence" value="ECO:0007669"/>
    <property type="project" value="UniProtKB-KW"/>
</dbReference>
<evidence type="ECO:0000313" key="7">
    <source>
        <dbReference type="EMBL" id="AZP10942.1"/>
    </source>
</evidence>